<comment type="caution">
    <text evidence="1">The sequence shown here is derived from an EMBL/GenBank/DDBJ whole genome shotgun (WGS) entry which is preliminary data.</text>
</comment>
<keyword evidence="2" id="KW-1185">Reference proteome</keyword>
<sequence>MGKRSAFARVEKDFYSTIDPRAVAALLPHLAPETRYCEPYAGAGDLIAHLGAAGHVCTARYDVDPRFDGVERRCALTLGRADARGATHFITNPPWTRDLLHALIAHLSALLPTWLLFDADWAHTRQAGELMKRCRKVVSVGRLKWIPGSQHTGKDNCAWYLFGFAPLGAPRFYGRA</sequence>
<dbReference type="Proteomes" id="UP000244081">
    <property type="component" value="Unassembled WGS sequence"/>
</dbReference>
<evidence type="ECO:0000313" key="2">
    <source>
        <dbReference type="Proteomes" id="UP000244081"/>
    </source>
</evidence>
<proteinExistence type="predicted"/>
<dbReference type="OrthoDB" id="7594818at2"/>
<dbReference type="EMBL" id="QAYG01000015">
    <property type="protein sequence ID" value="PTW53898.1"/>
    <property type="molecule type" value="Genomic_DNA"/>
</dbReference>
<dbReference type="AlphaFoldDB" id="A0A2T5UQV5"/>
<evidence type="ECO:0000313" key="1">
    <source>
        <dbReference type="EMBL" id="PTW53898.1"/>
    </source>
</evidence>
<organism evidence="1 2">
    <name type="scientific">Breoghania corrubedonensis</name>
    <dbReference type="NCBI Taxonomy" id="665038"/>
    <lineage>
        <taxon>Bacteria</taxon>
        <taxon>Pseudomonadati</taxon>
        <taxon>Pseudomonadota</taxon>
        <taxon>Alphaproteobacteria</taxon>
        <taxon>Hyphomicrobiales</taxon>
        <taxon>Stappiaceae</taxon>
        <taxon>Breoghania</taxon>
    </lineage>
</organism>
<gene>
    <name evidence="1" type="ORF">C8N35_11518</name>
</gene>
<name>A0A2T5UQV5_9HYPH</name>
<dbReference type="RefSeq" id="WP_107992031.1">
    <property type="nucleotide sequence ID" value="NZ_QAYG01000015.1"/>
</dbReference>
<accession>A0A2T5UQV5</accession>
<reference evidence="1 2" key="1">
    <citation type="submission" date="2018-04" db="EMBL/GenBank/DDBJ databases">
        <title>Genomic Encyclopedia of Archaeal and Bacterial Type Strains, Phase II (KMG-II): from individual species to whole genera.</title>
        <authorList>
            <person name="Goeker M."/>
        </authorList>
    </citation>
    <scope>NUCLEOTIDE SEQUENCE [LARGE SCALE GENOMIC DNA]</scope>
    <source>
        <strain evidence="1 2">DSM 23382</strain>
    </source>
</reference>
<protein>
    <submittedName>
        <fullName evidence="1">Uncharacterized protein</fullName>
    </submittedName>
</protein>